<name>A0A5B7FJ93_PORTR</name>
<feature type="disulfide bond" evidence="2">
    <location>
        <begin position="27"/>
        <end position="42"/>
    </location>
</feature>
<dbReference type="SUPFAM" id="SSF57424">
    <property type="entry name" value="LDL receptor-like module"/>
    <property type="match status" value="1"/>
</dbReference>
<dbReference type="InterPro" id="IPR002172">
    <property type="entry name" value="LDrepeatLR_classA_rpt"/>
</dbReference>
<dbReference type="InterPro" id="IPR036055">
    <property type="entry name" value="LDL_receptor-like_sf"/>
</dbReference>
<dbReference type="Gene3D" id="4.10.400.10">
    <property type="entry name" value="Low-density Lipoprotein Receptor"/>
    <property type="match status" value="1"/>
</dbReference>
<sequence>MEMMISPCDETHFRCNNTRCIYKGNVCDSKCDCQGCEDEVNCSHVYTNDSGMCVLCPIYLSIHLSMHLSHSPAHELLSAPVGVVECLKGKSVECSGRCIAREFFCDGINHCYGNDLTEFGCC</sequence>
<dbReference type="InterPro" id="IPR023415">
    <property type="entry name" value="LDLR_class-A_CS"/>
</dbReference>
<reference evidence="3 4" key="1">
    <citation type="submission" date="2019-05" db="EMBL/GenBank/DDBJ databases">
        <title>Another draft genome of Portunus trituberculatus and its Hox gene families provides insights of decapod evolution.</title>
        <authorList>
            <person name="Jeong J.-H."/>
            <person name="Song I."/>
            <person name="Kim S."/>
            <person name="Choi T."/>
            <person name="Kim D."/>
            <person name="Ryu S."/>
            <person name="Kim W."/>
        </authorList>
    </citation>
    <scope>NUCLEOTIDE SEQUENCE [LARGE SCALE GENOMIC DNA]</scope>
    <source>
        <tissue evidence="3">Muscle</tissue>
    </source>
</reference>
<keyword evidence="4" id="KW-1185">Reference proteome</keyword>
<accession>A0A5B7FJ93</accession>
<dbReference type="PROSITE" id="PS50068">
    <property type="entry name" value="LDLRA_2"/>
    <property type="match status" value="1"/>
</dbReference>
<dbReference type="Proteomes" id="UP000324222">
    <property type="component" value="Unassembled WGS sequence"/>
</dbReference>
<keyword evidence="3" id="KW-0675">Receptor</keyword>
<dbReference type="CDD" id="cd00112">
    <property type="entry name" value="LDLa"/>
    <property type="match status" value="1"/>
</dbReference>
<gene>
    <name evidence="3" type="primary">GR101_6</name>
    <name evidence="3" type="ORF">E2C01_040272</name>
</gene>
<dbReference type="EMBL" id="VSRR010007265">
    <property type="protein sequence ID" value="MPC46552.1"/>
    <property type="molecule type" value="Genomic_DNA"/>
</dbReference>
<dbReference type="AlphaFoldDB" id="A0A5B7FJ93"/>
<dbReference type="PROSITE" id="PS01209">
    <property type="entry name" value="LDLRA_1"/>
    <property type="match status" value="1"/>
</dbReference>
<evidence type="ECO:0000313" key="4">
    <source>
        <dbReference type="Proteomes" id="UP000324222"/>
    </source>
</evidence>
<comment type="caution">
    <text evidence="3">The sequence shown here is derived from an EMBL/GenBank/DDBJ whole genome shotgun (WGS) entry which is preliminary data.</text>
</comment>
<proteinExistence type="predicted"/>
<dbReference type="Pfam" id="PF00057">
    <property type="entry name" value="Ldl_recept_a"/>
    <property type="match status" value="1"/>
</dbReference>
<evidence type="ECO:0000256" key="2">
    <source>
        <dbReference type="PROSITE-ProRule" id="PRU00124"/>
    </source>
</evidence>
<keyword evidence="1 2" id="KW-1015">Disulfide bond</keyword>
<protein>
    <submittedName>
        <fullName evidence="3">G-protein coupled receptor GRL101</fullName>
    </submittedName>
</protein>
<dbReference type="SMART" id="SM00192">
    <property type="entry name" value="LDLa"/>
    <property type="match status" value="2"/>
</dbReference>
<feature type="disulfide bond" evidence="2">
    <location>
        <begin position="8"/>
        <end position="20"/>
    </location>
</feature>
<evidence type="ECO:0000313" key="3">
    <source>
        <dbReference type="EMBL" id="MPC46552.1"/>
    </source>
</evidence>
<feature type="disulfide bond" evidence="2">
    <location>
        <begin position="15"/>
        <end position="33"/>
    </location>
</feature>
<dbReference type="OrthoDB" id="6372855at2759"/>
<organism evidence="3 4">
    <name type="scientific">Portunus trituberculatus</name>
    <name type="common">Swimming crab</name>
    <name type="synonym">Neptunus trituberculatus</name>
    <dbReference type="NCBI Taxonomy" id="210409"/>
    <lineage>
        <taxon>Eukaryota</taxon>
        <taxon>Metazoa</taxon>
        <taxon>Ecdysozoa</taxon>
        <taxon>Arthropoda</taxon>
        <taxon>Crustacea</taxon>
        <taxon>Multicrustacea</taxon>
        <taxon>Malacostraca</taxon>
        <taxon>Eumalacostraca</taxon>
        <taxon>Eucarida</taxon>
        <taxon>Decapoda</taxon>
        <taxon>Pleocyemata</taxon>
        <taxon>Brachyura</taxon>
        <taxon>Eubrachyura</taxon>
        <taxon>Portunoidea</taxon>
        <taxon>Portunidae</taxon>
        <taxon>Portuninae</taxon>
        <taxon>Portunus</taxon>
    </lineage>
</organism>
<evidence type="ECO:0000256" key="1">
    <source>
        <dbReference type="ARBA" id="ARBA00023157"/>
    </source>
</evidence>